<sequence length="34" mass="4017">CLDCELSSPAEYKLHFPKQWPFKSMLPSEDFKLT</sequence>
<feature type="non-terminal residue" evidence="1">
    <location>
        <position position="1"/>
    </location>
</feature>
<accession>A0A1A8EEE6</accession>
<dbReference type="AlphaFoldDB" id="A0A1A8EEE6"/>
<proteinExistence type="predicted"/>
<protein>
    <submittedName>
        <fullName evidence="1">Uncharacterized protein</fullName>
    </submittedName>
</protein>
<name>A0A1A8EEE6_NOTKA</name>
<evidence type="ECO:0000313" key="1">
    <source>
        <dbReference type="EMBL" id="SBQ44831.1"/>
    </source>
</evidence>
<reference evidence="1" key="2">
    <citation type="submission" date="2016-06" db="EMBL/GenBank/DDBJ databases">
        <title>The genome of a short-lived fish provides insights into sex chromosome evolution and the genetic control of aging.</title>
        <authorList>
            <person name="Reichwald K."/>
            <person name="Felder M."/>
            <person name="Petzold A."/>
            <person name="Koch P."/>
            <person name="Groth M."/>
            <person name="Platzer M."/>
        </authorList>
    </citation>
    <scope>NUCLEOTIDE SEQUENCE</scope>
    <source>
        <tissue evidence="1">Brain</tissue>
    </source>
</reference>
<organism evidence="1">
    <name type="scientific">Nothobranchius kadleci</name>
    <name type="common">African annual killifish</name>
    <dbReference type="NCBI Taxonomy" id="1051664"/>
    <lineage>
        <taxon>Eukaryota</taxon>
        <taxon>Metazoa</taxon>
        <taxon>Chordata</taxon>
        <taxon>Craniata</taxon>
        <taxon>Vertebrata</taxon>
        <taxon>Euteleostomi</taxon>
        <taxon>Actinopterygii</taxon>
        <taxon>Neopterygii</taxon>
        <taxon>Teleostei</taxon>
        <taxon>Neoteleostei</taxon>
        <taxon>Acanthomorphata</taxon>
        <taxon>Ovalentaria</taxon>
        <taxon>Atherinomorphae</taxon>
        <taxon>Cyprinodontiformes</taxon>
        <taxon>Nothobranchiidae</taxon>
        <taxon>Nothobranchius</taxon>
    </lineage>
</organism>
<reference evidence="1" key="1">
    <citation type="submission" date="2016-05" db="EMBL/GenBank/DDBJ databases">
        <authorList>
            <person name="Lavstsen T."/>
            <person name="Jespersen J.S."/>
        </authorList>
    </citation>
    <scope>NUCLEOTIDE SEQUENCE</scope>
    <source>
        <tissue evidence="1">Brain</tissue>
    </source>
</reference>
<dbReference type="EMBL" id="HAEA01016350">
    <property type="protein sequence ID" value="SBQ44831.1"/>
    <property type="molecule type" value="Transcribed_RNA"/>
</dbReference>
<gene>
    <name evidence="1" type="primary">Nfu_g_1_007142</name>
</gene>